<evidence type="ECO:0000256" key="3">
    <source>
        <dbReference type="ARBA" id="ARBA00022763"/>
    </source>
</evidence>
<dbReference type="Pfam" id="PF12705">
    <property type="entry name" value="PDDEXK_1"/>
    <property type="match status" value="1"/>
</dbReference>
<dbReference type="GO" id="GO:0000725">
    <property type="term" value="P:recombinational repair"/>
    <property type="evidence" value="ECO:0007669"/>
    <property type="project" value="TreeGrafter"/>
</dbReference>
<evidence type="ECO:0000256" key="15">
    <source>
        <dbReference type="SAM" id="MobiDB-lite"/>
    </source>
</evidence>
<evidence type="ECO:0000256" key="4">
    <source>
        <dbReference type="ARBA" id="ARBA00022801"/>
    </source>
</evidence>
<evidence type="ECO:0000313" key="19">
    <source>
        <dbReference type="Proteomes" id="UP000278962"/>
    </source>
</evidence>
<dbReference type="Gene3D" id="1.10.486.10">
    <property type="entry name" value="PCRA, domain 4"/>
    <property type="match status" value="1"/>
</dbReference>
<dbReference type="GO" id="GO:0033202">
    <property type="term" value="C:DNA helicase complex"/>
    <property type="evidence" value="ECO:0007669"/>
    <property type="project" value="TreeGrafter"/>
</dbReference>
<keyword evidence="9" id="KW-0234">DNA repair</keyword>
<evidence type="ECO:0000256" key="6">
    <source>
        <dbReference type="ARBA" id="ARBA00022839"/>
    </source>
</evidence>
<comment type="catalytic activity">
    <reaction evidence="11">
        <text>Couples ATP hydrolysis with the unwinding of duplex DNA by translocating in the 3'-5' direction.</text>
        <dbReference type="EC" id="5.6.2.4"/>
    </reaction>
</comment>
<dbReference type="Pfam" id="PF13361">
    <property type="entry name" value="UvrD_C"/>
    <property type="match status" value="1"/>
</dbReference>
<dbReference type="PROSITE" id="PS51217">
    <property type="entry name" value="UVRD_HELICASE_CTER"/>
    <property type="match status" value="1"/>
</dbReference>
<organism evidence="18 19">
    <name type="scientific">Solirubrobacter pauli</name>
    <dbReference type="NCBI Taxonomy" id="166793"/>
    <lineage>
        <taxon>Bacteria</taxon>
        <taxon>Bacillati</taxon>
        <taxon>Actinomycetota</taxon>
        <taxon>Thermoleophilia</taxon>
        <taxon>Solirubrobacterales</taxon>
        <taxon>Solirubrobacteraceae</taxon>
        <taxon>Solirubrobacter</taxon>
    </lineage>
</organism>
<keyword evidence="4 14" id="KW-0378">Hydrolase</keyword>
<evidence type="ECO:0000256" key="2">
    <source>
        <dbReference type="ARBA" id="ARBA00022741"/>
    </source>
</evidence>
<dbReference type="InterPro" id="IPR038726">
    <property type="entry name" value="PDDEXK_AddAB-type"/>
</dbReference>
<keyword evidence="8" id="KW-0238">DNA-binding</keyword>
<evidence type="ECO:0000256" key="7">
    <source>
        <dbReference type="ARBA" id="ARBA00022840"/>
    </source>
</evidence>
<evidence type="ECO:0000256" key="10">
    <source>
        <dbReference type="ARBA" id="ARBA00023235"/>
    </source>
</evidence>
<keyword evidence="1" id="KW-0540">Nuclease</keyword>
<dbReference type="GO" id="GO:0004527">
    <property type="term" value="F:exonuclease activity"/>
    <property type="evidence" value="ECO:0007669"/>
    <property type="project" value="UniProtKB-KW"/>
</dbReference>
<reference evidence="18 19" key="1">
    <citation type="submission" date="2018-10" db="EMBL/GenBank/DDBJ databases">
        <title>Genomic Encyclopedia of Archaeal and Bacterial Type Strains, Phase II (KMG-II): from individual species to whole genera.</title>
        <authorList>
            <person name="Goeker M."/>
        </authorList>
    </citation>
    <scope>NUCLEOTIDE SEQUENCE [LARGE SCALE GENOMIC DNA]</scope>
    <source>
        <strain evidence="18 19">DSM 14954</strain>
    </source>
</reference>
<sequence length="1168" mass="128163">MSTPKFTAEQRAAIEARKGSSLLAANAGSGKTAVMVERIAAAIREDDVPVNAILALTFTEKAAGELAERLRRRLTDLGEAEHARAVDGAWIGTIHGFCARLLRSQPLAAGLDPRFEVMEETAAERLANAAYDTALESWGRTHGAEAIDLAASYGPNLRDLIRGTYSTLRARGQARPRVQIPPQTAAPDASALAAAGEAATRDLAPAKDGVRIAAARTALEECARITAQDGVPWPGELNVAELKGGAKALQSDACEAYREVWAAYRSACAEYHSHTALTLIDALLHRYGRTFEQAKQERAAVDFEDLELRARDLLENAETRERWAERFSLIMIDEFQDTNAVQLEILEHLERDNLFAVGDEFQSIYRFRHADVGIFRRRAEGVVRRLNVNFRSREELLDVLNTTFRPEFGERFSPLRAGRQEPPADDGPTLRLFAVDPPSGDPPVELLITDTPGWDEHEAKLGLAGGGDQPWRRGEARAIAHRLRQETEAGRRAGDIVVLVRATSSLRLLEEALEEQGLPTYVVGGRGYWSQEQVRDGLAWLRVLANPHDEEALLTVLSSPFCGADTDELVALTEDGRRRGSLWAALRARGETRDGDRISALARLIVKERDHAERAPLEVLLERAIVATGYDLATLSRPGGDRRLANLRKLMRLAGEYERAEGRDLRGFLADAQARDLAEAREGEAALESEGLDAIRLMTIHRAKGLEFPVVCVADLGRQSGGRRAALLVGEDRTAGLRLAPLGGGDTIPTAAWERLAAEDANAEAEEERRLFYVAFTRARELLILSGGTDTSKWPAPRNGGPPIDWIVRALTPSLQLPAVLERTWDGRIARLKIQVNTPETLLDEALVSRPRTQHQEPTALPSVPAKVTPEFVRGRPAPQRLSYSQLSDYAKCGYRFYLKRVLNLPNIQPPPPVEGEPETVSGIDPLLRGSIVHEALEELDFDAPCAPADDAVRALTDAELTDEEVAEIQAFVEAFARSPLCGRLTRAARVTREAGFHFTLDQDGSGPLVRGFVDVYAEEPDGAHLVVDYKTDHVPEGTTPEAYVERNYETQRLVYALAALRAGAPRVEVAYCLLERPDEPLTVTYDAHDAPDIAARIRELAHGILTHAYPVTDTPHRELCGTCPGRTKLCSYTSEETLRLPPALWPGGPGRRTSPAGTSPVAAPPRR</sequence>
<dbReference type="EC" id="5.6.2.4" evidence="12"/>
<keyword evidence="10" id="KW-0413">Isomerase</keyword>
<keyword evidence="19" id="KW-1185">Reference proteome</keyword>
<evidence type="ECO:0000259" key="16">
    <source>
        <dbReference type="PROSITE" id="PS51198"/>
    </source>
</evidence>
<evidence type="ECO:0000313" key="18">
    <source>
        <dbReference type="EMBL" id="RKQ93884.1"/>
    </source>
</evidence>
<dbReference type="GO" id="GO:0005829">
    <property type="term" value="C:cytosol"/>
    <property type="evidence" value="ECO:0007669"/>
    <property type="project" value="TreeGrafter"/>
</dbReference>
<feature type="domain" description="UvrD-like helicase C-terminal" evidence="17">
    <location>
        <begin position="412"/>
        <end position="705"/>
    </location>
</feature>
<dbReference type="PROSITE" id="PS51198">
    <property type="entry name" value="UVRD_HELICASE_ATP_BIND"/>
    <property type="match status" value="1"/>
</dbReference>
<name>A0A660LK76_9ACTN</name>
<dbReference type="GO" id="GO:0003677">
    <property type="term" value="F:DNA binding"/>
    <property type="evidence" value="ECO:0007669"/>
    <property type="project" value="UniProtKB-KW"/>
</dbReference>
<evidence type="ECO:0000256" key="9">
    <source>
        <dbReference type="ARBA" id="ARBA00023204"/>
    </source>
</evidence>
<dbReference type="InterPro" id="IPR014016">
    <property type="entry name" value="UvrD-like_ATP-bd"/>
</dbReference>
<dbReference type="GO" id="GO:0043138">
    <property type="term" value="F:3'-5' DNA helicase activity"/>
    <property type="evidence" value="ECO:0007669"/>
    <property type="project" value="UniProtKB-EC"/>
</dbReference>
<dbReference type="OrthoDB" id="9810135at2"/>
<keyword evidence="2 14" id="KW-0547">Nucleotide-binding</keyword>
<dbReference type="InterPro" id="IPR011335">
    <property type="entry name" value="Restrct_endonuc-II-like"/>
</dbReference>
<evidence type="ECO:0000256" key="13">
    <source>
        <dbReference type="ARBA" id="ARBA00048988"/>
    </source>
</evidence>
<dbReference type="InterPro" id="IPR000212">
    <property type="entry name" value="DNA_helicase_UvrD/REP"/>
</dbReference>
<keyword evidence="7 14" id="KW-0067">ATP-binding</keyword>
<keyword evidence="5 14" id="KW-0347">Helicase</keyword>
<evidence type="ECO:0000256" key="5">
    <source>
        <dbReference type="ARBA" id="ARBA00022806"/>
    </source>
</evidence>
<dbReference type="Gene3D" id="3.40.50.300">
    <property type="entry name" value="P-loop containing nucleotide triphosphate hydrolases"/>
    <property type="match status" value="3"/>
</dbReference>
<dbReference type="PANTHER" id="PTHR11070">
    <property type="entry name" value="UVRD / RECB / PCRA DNA HELICASE FAMILY MEMBER"/>
    <property type="match status" value="1"/>
</dbReference>
<comment type="catalytic activity">
    <reaction evidence="13">
        <text>ATP + H2O = ADP + phosphate + H(+)</text>
        <dbReference type="Rhea" id="RHEA:13065"/>
        <dbReference type="ChEBI" id="CHEBI:15377"/>
        <dbReference type="ChEBI" id="CHEBI:15378"/>
        <dbReference type="ChEBI" id="CHEBI:30616"/>
        <dbReference type="ChEBI" id="CHEBI:43474"/>
        <dbReference type="ChEBI" id="CHEBI:456216"/>
        <dbReference type="EC" id="5.6.2.4"/>
    </reaction>
</comment>
<dbReference type="SUPFAM" id="SSF52540">
    <property type="entry name" value="P-loop containing nucleoside triphosphate hydrolases"/>
    <property type="match status" value="1"/>
</dbReference>
<dbReference type="AlphaFoldDB" id="A0A660LK76"/>
<dbReference type="InterPro" id="IPR027417">
    <property type="entry name" value="P-loop_NTPase"/>
</dbReference>
<evidence type="ECO:0000256" key="14">
    <source>
        <dbReference type="PROSITE-ProRule" id="PRU00560"/>
    </source>
</evidence>
<dbReference type="InterPro" id="IPR014017">
    <property type="entry name" value="DNA_helicase_UvrD-like_C"/>
</dbReference>
<protein>
    <recommendedName>
        <fullName evidence="12">DNA 3'-5' helicase</fullName>
        <ecNumber evidence="12">5.6.2.4</ecNumber>
    </recommendedName>
</protein>
<evidence type="ECO:0000256" key="8">
    <source>
        <dbReference type="ARBA" id="ARBA00023125"/>
    </source>
</evidence>
<dbReference type="CDD" id="cd17932">
    <property type="entry name" value="DEXQc_UvrD"/>
    <property type="match status" value="1"/>
</dbReference>
<accession>A0A660LK76</accession>
<evidence type="ECO:0000256" key="1">
    <source>
        <dbReference type="ARBA" id="ARBA00022722"/>
    </source>
</evidence>
<keyword evidence="6 18" id="KW-0269">Exonuclease</keyword>
<dbReference type="Proteomes" id="UP000278962">
    <property type="component" value="Unassembled WGS sequence"/>
</dbReference>
<dbReference type="InterPro" id="IPR011604">
    <property type="entry name" value="PDDEXK-like_dom_sf"/>
</dbReference>
<dbReference type="Pfam" id="PF00580">
    <property type="entry name" value="UvrD-helicase"/>
    <property type="match status" value="1"/>
</dbReference>
<keyword evidence="3" id="KW-0227">DNA damage</keyword>
<evidence type="ECO:0000256" key="11">
    <source>
        <dbReference type="ARBA" id="ARBA00034617"/>
    </source>
</evidence>
<evidence type="ECO:0000259" key="17">
    <source>
        <dbReference type="PROSITE" id="PS51217"/>
    </source>
</evidence>
<proteinExistence type="predicted"/>
<dbReference type="EMBL" id="RBIL01000001">
    <property type="protein sequence ID" value="RKQ93884.1"/>
    <property type="molecule type" value="Genomic_DNA"/>
</dbReference>
<feature type="domain" description="UvrD-like helicase ATP-binding" evidence="16">
    <location>
        <begin position="4"/>
        <end position="393"/>
    </location>
</feature>
<dbReference type="SUPFAM" id="SSF52980">
    <property type="entry name" value="Restriction endonuclease-like"/>
    <property type="match status" value="1"/>
</dbReference>
<dbReference type="GO" id="GO:0005524">
    <property type="term" value="F:ATP binding"/>
    <property type="evidence" value="ECO:0007669"/>
    <property type="project" value="UniProtKB-UniRule"/>
</dbReference>
<evidence type="ECO:0000256" key="12">
    <source>
        <dbReference type="ARBA" id="ARBA00034808"/>
    </source>
</evidence>
<feature type="binding site" evidence="14">
    <location>
        <begin position="25"/>
        <end position="32"/>
    </location>
    <ligand>
        <name>ATP</name>
        <dbReference type="ChEBI" id="CHEBI:30616"/>
    </ligand>
</feature>
<comment type="caution">
    <text evidence="18">The sequence shown here is derived from an EMBL/GenBank/DDBJ whole genome shotgun (WGS) entry which is preliminary data.</text>
</comment>
<dbReference type="PANTHER" id="PTHR11070:SF48">
    <property type="entry name" value="ATP-DEPENDENT HELICASE_NUCLEASE SUBUNIT A"/>
    <property type="match status" value="1"/>
</dbReference>
<gene>
    <name evidence="18" type="ORF">C8N24_3759</name>
</gene>
<feature type="region of interest" description="Disordered" evidence="15">
    <location>
        <begin position="1142"/>
        <end position="1168"/>
    </location>
</feature>
<dbReference type="Gene3D" id="3.90.320.10">
    <property type="match status" value="1"/>
</dbReference>
<dbReference type="RefSeq" id="WP_121252401.1">
    <property type="nucleotide sequence ID" value="NZ_RBIL01000001.1"/>
</dbReference>